<dbReference type="Pfam" id="PF13166">
    <property type="entry name" value="AAA_13"/>
    <property type="match status" value="1"/>
</dbReference>
<dbReference type="GO" id="GO:0007165">
    <property type="term" value="P:signal transduction"/>
    <property type="evidence" value="ECO:0007669"/>
    <property type="project" value="InterPro"/>
</dbReference>
<keyword evidence="3" id="KW-1185">Reference proteome</keyword>
<dbReference type="Proteomes" id="UP000272464">
    <property type="component" value="Unassembled WGS sequence"/>
</dbReference>
<dbReference type="SUPFAM" id="SSF47655">
    <property type="entry name" value="STAT"/>
    <property type="match status" value="1"/>
</dbReference>
<dbReference type="InterPro" id="IPR027417">
    <property type="entry name" value="P-loop_NTPase"/>
</dbReference>
<dbReference type="SUPFAM" id="SSF52540">
    <property type="entry name" value="P-loop containing nucleoside triphosphate hydrolases"/>
    <property type="match status" value="1"/>
</dbReference>
<dbReference type="InterPro" id="IPR015988">
    <property type="entry name" value="STAT_TF_CC"/>
</dbReference>
<reference evidence="2 3" key="1">
    <citation type="submission" date="2018-12" db="EMBL/GenBank/DDBJ databases">
        <authorList>
            <person name="Sun L."/>
            <person name="Chen Z."/>
        </authorList>
    </citation>
    <scope>NUCLEOTIDE SEQUENCE [LARGE SCALE GENOMIC DNA]</scope>
    <source>
        <strain evidence="2 3">3-5-3</strain>
    </source>
</reference>
<protein>
    <recommendedName>
        <fullName evidence="1">Protein CR006 P-loop domain-containing protein</fullName>
    </recommendedName>
</protein>
<evidence type="ECO:0000313" key="3">
    <source>
        <dbReference type="Proteomes" id="UP000272464"/>
    </source>
</evidence>
<proteinExistence type="predicted"/>
<dbReference type="InterPro" id="IPR026866">
    <property type="entry name" value="CR006_AAA"/>
</dbReference>
<feature type="domain" description="Protein CR006 P-loop" evidence="1">
    <location>
        <begin position="42"/>
        <end position="745"/>
    </location>
</feature>
<gene>
    <name evidence="2" type="ORF">EJP77_12650</name>
</gene>
<dbReference type="Gene3D" id="3.40.50.300">
    <property type="entry name" value="P-loop containing nucleotide triphosphate hydrolases"/>
    <property type="match status" value="1"/>
</dbReference>
<evidence type="ECO:0000259" key="1">
    <source>
        <dbReference type="Pfam" id="PF13166"/>
    </source>
</evidence>
<dbReference type="GO" id="GO:0006355">
    <property type="term" value="P:regulation of DNA-templated transcription"/>
    <property type="evidence" value="ECO:0007669"/>
    <property type="project" value="InterPro"/>
</dbReference>
<dbReference type="EMBL" id="RZNX01000004">
    <property type="protein sequence ID" value="RUT30663.1"/>
    <property type="molecule type" value="Genomic_DNA"/>
</dbReference>
<sequence>MRASYITEKWKHLRKLYFKYPFFQKNTYGVKVVIKELSIKKIATYNDLGVTYSGFKKINFLYGSNGSGKTSLSNVMKDIDHFSECNIDWVSQPLKTLVYNQKFVEENFHQDSNIKGIFTLGKESTEIKNEILEKKGLVDILDGEIRRMRSNLSTKEEEYTSNESEFIEYCWDLKRKYDDEFLQAFSGVRNNKINFMKKCKQAHSIENILCDFEDLRTRSNKLFKGTLVKVQNIPLITIDELNALCINKLFQKQIVGKQDVDIASLISRLAISDWVKSGFDHVHKSEGKCPFCQQSLPDGFLHKLEEYFNETYEYEMNELIDCVDLYIKLYNSLETTIQALLNEELPYIDKWRINQQYELIRSKNEINLELIDQKQKQPSKKIELTSFDAFVKNINLEIDKVNLEIHGHNRMVDNRAQEEQILKDQIWKYIANENLHIHEIYVRKEFSIKSAITGIKAGILSKTSEKNRIISEIQSLEAQITSVIPSVNEMNRMLKAYNFTNFSFAHTQSEGNYRLIRSNGEDVNQTLSEGEKTFVTFLYFMHLLNGSNNRDLISENKIVVIDDPISSLDSNILFIVSNLILKLIDDIRKNQNNVVQLFVLTHNVYFHKEVTFQKKRSKGIKLNDETFWIIRKVNNVTEAQPYDSNPIKTSYELMWNELRAAAESSTSSTTVQNLIRRIIENYFKVFGNFSEDDILGKFEEEEMVVCKSLLSWANDGSHFAGDDLYIEHPLDTNARYLKIFEKIFEVTNHHAHYKMMMGVEEVNLNEINQAQVS</sequence>
<evidence type="ECO:0000313" key="2">
    <source>
        <dbReference type="EMBL" id="RUT30663.1"/>
    </source>
</evidence>
<comment type="caution">
    <text evidence="2">The sequence shown here is derived from an EMBL/GenBank/DDBJ whole genome shotgun (WGS) entry which is preliminary data.</text>
</comment>
<dbReference type="AlphaFoldDB" id="A0A3S1D8H5"/>
<accession>A0A3S1D8H5</accession>
<name>A0A3S1D8H5_9BACL</name>
<organism evidence="2 3">
    <name type="scientific">Paenibacillus zeisoli</name>
    <dbReference type="NCBI Taxonomy" id="2496267"/>
    <lineage>
        <taxon>Bacteria</taxon>
        <taxon>Bacillati</taxon>
        <taxon>Bacillota</taxon>
        <taxon>Bacilli</taxon>
        <taxon>Bacillales</taxon>
        <taxon>Paenibacillaceae</taxon>
        <taxon>Paenibacillus</taxon>
    </lineage>
</organism>
<dbReference type="OrthoDB" id="9795565at2"/>